<dbReference type="InterPro" id="IPR027417">
    <property type="entry name" value="P-loop_NTPase"/>
</dbReference>
<dbReference type="SUPFAM" id="SSF52540">
    <property type="entry name" value="P-loop containing nucleoside triphosphate hydrolases"/>
    <property type="match status" value="1"/>
</dbReference>
<evidence type="ECO:0000256" key="2">
    <source>
        <dbReference type="ARBA" id="ARBA00022741"/>
    </source>
</evidence>
<dbReference type="GO" id="GO:0005524">
    <property type="term" value="F:ATP binding"/>
    <property type="evidence" value="ECO:0007669"/>
    <property type="project" value="UniProtKB-KW"/>
</dbReference>
<evidence type="ECO:0000256" key="3">
    <source>
        <dbReference type="ARBA" id="ARBA00022840"/>
    </source>
</evidence>
<dbReference type="EMBL" id="CP002582">
    <property type="protein sequence ID" value="ADZ83061.1"/>
    <property type="molecule type" value="Genomic_DNA"/>
</dbReference>
<dbReference type="Gene3D" id="3.40.50.300">
    <property type="entry name" value="P-loop containing nucleotide triphosphate hydrolases"/>
    <property type="match status" value="1"/>
</dbReference>
<keyword evidence="2" id="KW-0547">Nucleotide-binding</keyword>
<evidence type="ECO:0000256" key="1">
    <source>
        <dbReference type="ARBA" id="ARBA00022448"/>
    </source>
</evidence>
<protein>
    <submittedName>
        <fullName evidence="5">ABC transporter related protein</fullName>
    </submittedName>
</protein>
<keyword evidence="6" id="KW-1185">Reference proteome</keyword>
<feature type="domain" description="ABC transporter" evidence="4">
    <location>
        <begin position="6"/>
        <end position="259"/>
    </location>
</feature>
<dbReference type="HOGENOM" id="CLU_000604_1_2_9"/>
<evidence type="ECO:0000259" key="4">
    <source>
        <dbReference type="PROSITE" id="PS50893"/>
    </source>
</evidence>
<dbReference type="PROSITE" id="PS00211">
    <property type="entry name" value="ABC_TRANSPORTER_1"/>
    <property type="match status" value="1"/>
</dbReference>
<dbReference type="InterPro" id="IPR003593">
    <property type="entry name" value="AAA+_ATPase"/>
</dbReference>
<dbReference type="STRING" id="642492.Clole_1335"/>
<dbReference type="GO" id="GO:0016887">
    <property type="term" value="F:ATP hydrolysis activity"/>
    <property type="evidence" value="ECO:0007669"/>
    <property type="project" value="InterPro"/>
</dbReference>
<dbReference type="eggNOG" id="COG4586">
    <property type="taxonomic scope" value="Bacteria"/>
</dbReference>
<dbReference type="SMART" id="SM00382">
    <property type="entry name" value="AAA"/>
    <property type="match status" value="1"/>
</dbReference>
<evidence type="ECO:0000313" key="6">
    <source>
        <dbReference type="Proteomes" id="UP000008467"/>
    </source>
</evidence>
<dbReference type="PANTHER" id="PTHR42711">
    <property type="entry name" value="ABC TRANSPORTER ATP-BINDING PROTEIN"/>
    <property type="match status" value="1"/>
</dbReference>
<dbReference type="KEGG" id="cle:Clole_1335"/>
<dbReference type="InterPro" id="IPR003439">
    <property type="entry name" value="ABC_transporter-like_ATP-bd"/>
</dbReference>
<organism evidence="5 6">
    <name type="scientific">Cellulosilyticum lentocellum (strain ATCC 49066 / DSM 5427 / NCIMB 11756 / RHM5)</name>
    <name type="common">Clostridium lentocellum</name>
    <dbReference type="NCBI Taxonomy" id="642492"/>
    <lineage>
        <taxon>Bacteria</taxon>
        <taxon>Bacillati</taxon>
        <taxon>Bacillota</taxon>
        <taxon>Clostridia</taxon>
        <taxon>Lachnospirales</taxon>
        <taxon>Cellulosilyticaceae</taxon>
        <taxon>Cellulosilyticum</taxon>
    </lineage>
</organism>
<proteinExistence type="predicted"/>
<dbReference type="InterPro" id="IPR017871">
    <property type="entry name" value="ABC_transporter-like_CS"/>
</dbReference>
<dbReference type="Pfam" id="PF00005">
    <property type="entry name" value="ABC_tran"/>
    <property type="match status" value="1"/>
</dbReference>
<dbReference type="InterPro" id="IPR050763">
    <property type="entry name" value="ABC_transporter_ATP-binding"/>
</dbReference>
<sequence length="340" mass="38518">MEQIMIKVDHLTKEFVSNKKYKGLKGAFKGLISFDKVKKVAVEDVSFNIHKGEIVGYIGSNGAGKSTTIKMMTGILMPTKGTCTVNGIVPYKARQKNAQNIGVVFGQRTQLWWDLPLSETFSILKEIYGVSDEDYKERMTFFNQTLELESFMESTVRTLSLGQRMRADIAAALLHNPKVLYLDEPTIGLDVVVKDRIRVAIKEINARYQTTVVLTTHDLGDIEELCNRIIIIDGGKLIYDGTIEKIKTLFGAKKTVSFDVKDTKPFEGIDYRKRFGLSEDALSYELHPSEISFCFKKDQLHFTDLMNEVAKTSEIRDVKMKDTDIGDIVKSIYKHGMIEE</sequence>
<keyword evidence="3" id="KW-0067">ATP-binding</keyword>
<gene>
    <name evidence="5" type="ordered locus">Clole_1335</name>
</gene>
<name>F2JI33_CELLD</name>
<accession>F2JI33</accession>
<evidence type="ECO:0000313" key="5">
    <source>
        <dbReference type="EMBL" id="ADZ83061.1"/>
    </source>
</evidence>
<dbReference type="PROSITE" id="PS50893">
    <property type="entry name" value="ABC_TRANSPORTER_2"/>
    <property type="match status" value="1"/>
</dbReference>
<dbReference type="PANTHER" id="PTHR42711:SF1">
    <property type="entry name" value="ABC-TRANSPORT PROTEIN, ATP-BINDING COMPONENT"/>
    <property type="match status" value="1"/>
</dbReference>
<keyword evidence="1" id="KW-0813">Transport</keyword>
<dbReference type="RefSeq" id="WP_013656360.1">
    <property type="nucleotide sequence ID" value="NC_015275.1"/>
</dbReference>
<dbReference type="AlphaFoldDB" id="F2JI33"/>
<reference evidence="5 6" key="1">
    <citation type="journal article" date="2011" name="J. Bacteriol.">
        <title>Complete genome sequence of the cellulose-degrading bacterium Cellulosilyticum lentocellum.</title>
        <authorList>
            <consortium name="US DOE Joint Genome Institute"/>
            <person name="Miller D.A."/>
            <person name="Suen G."/>
            <person name="Bruce D."/>
            <person name="Copeland A."/>
            <person name="Cheng J.F."/>
            <person name="Detter C."/>
            <person name="Goodwin L.A."/>
            <person name="Han C.S."/>
            <person name="Hauser L.J."/>
            <person name="Land M.L."/>
            <person name="Lapidus A."/>
            <person name="Lucas S."/>
            <person name="Meincke L."/>
            <person name="Pitluck S."/>
            <person name="Tapia R."/>
            <person name="Teshima H."/>
            <person name="Woyke T."/>
            <person name="Fox B.G."/>
            <person name="Angert E.R."/>
            <person name="Currie C.R."/>
        </authorList>
    </citation>
    <scope>NUCLEOTIDE SEQUENCE [LARGE SCALE GENOMIC DNA]</scope>
    <source>
        <strain evidence="6">ATCC 49066 / DSM 5427 / NCIMB 11756 / RHM5</strain>
    </source>
</reference>
<dbReference type="Proteomes" id="UP000008467">
    <property type="component" value="Chromosome"/>
</dbReference>